<reference evidence="5 6" key="1">
    <citation type="submission" date="2022-02" db="EMBL/GenBank/DDBJ databases">
        <title>Study of halophilic communities from a Mexican lake.</title>
        <authorList>
            <person name="Hernandez-Soto L.M."/>
            <person name="Martinez-Abarca F."/>
            <person name="Ramirez-Saad H.C."/>
            <person name="Aguirre-Garrido J.F."/>
        </authorList>
    </citation>
    <scope>NUCLEOTIDE SEQUENCE [LARGE SCALE GENOMIC DNA]</scope>
    <source>
        <strain evidence="5 6">Hjan13</strain>
    </source>
</reference>
<dbReference type="Gene3D" id="1.10.10.10">
    <property type="entry name" value="Winged helix-like DNA-binding domain superfamily/Winged helix DNA-binding domain"/>
    <property type="match status" value="1"/>
</dbReference>
<dbReference type="EMBL" id="JAKNQU010000001">
    <property type="protein sequence ID" value="MCZ0925672.1"/>
    <property type="molecule type" value="Genomic_DNA"/>
</dbReference>
<keyword evidence="3" id="KW-0804">Transcription</keyword>
<dbReference type="InterPro" id="IPR011711">
    <property type="entry name" value="GntR_C"/>
</dbReference>
<name>A0ABT4IRN1_9GAMM</name>
<evidence type="ECO:0000256" key="2">
    <source>
        <dbReference type="ARBA" id="ARBA00023125"/>
    </source>
</evidence>
<dbReference type="Gene3D" id="1.20.120.530">
    <property type="entry name" value="GntR ligand-binding domain-like"/>
    <property type="match status" value="1"/>
</dbReference>
<protein>
    <submittedName>
        <fullName evidence="5">GntR family transcriptional regulator</fullName>
    </submittedName>
</protein>
<gene>
    <name evidence="5" type="ORF">L0635_01075</name>
</gene>
<dbReference type="PRINTS" id="PR00035">
    <property type="entry name" value="HTHGNTR"/>
</dbReference>
<evidence type="ECO:0000256" key="1">
    <source>
        <dbReference type="ARBA" id="ARBA00023015"/>
    </source>
</evidence>
<organism evidence="5 6">
    <name type="scientific">Vreelandella janggokensis</name>
    <dbReference type="NCBI Taxonomy" id="370767"/>
    <lineage>
        <taxon>Bacteria</taxon>
        <taxon>Pseudomonadati</taxon>
        <taxon>Pseudomonadota</taxon>
        <taxon>Gammaproteobacteria</taxon>
        <taxon>Oceanospirillales</taxon>
        <taxon>Halomonadaceae</taxon>
        <taxon>Vreelandella</taxon>
    </lineage>
</organism>
<dbReference type="SMART" id="SM00345">
    <property type="entry name" value="HTH_GNTR"/>
    <property type="match status" value="1"/>
</dbReference>
<dbReference type="Pfam" id="PF07729">
    <property type="entry name" value="FCD"/>
    <property type="match status" value="1"/>
</dbReference>
<sequence length="226" mass="25513">MDTSLAKLAIDEIAERITDAVMEHRLPPGIKLVEEKLASAFGVSRTKIRQALTLLAQDGLVTLHPNKGAYVTRPTADEAIDLFVTRRLVEPEIVRNVIKRACADDLAQLRAHLEEETEARRLGDRRRIIRLSGQFHMLMARLSGNSFIEKLMAELCPLTCLIIALFDEPQTPACPEDEHAMIVDAIAERDEERAIDLMLHHLHHIEQALHLDQQVESGIHWEALYG</sequence>
<keyword evidence="1" id="KW-0805">Transcription regulation</keyword>
<dbReference type="InterPro" id="IPR036390">
    <property type="entry name" value="WH_DNA-bd_sf"/>
</dbReference>
<proteinExistence type="predicted"/>
<dbReference type="Proteomes" id="UP001321125">
    <property type="component" value="Unassembled WGS sequence"/>
</dbReference>
<dbReference type="Pfam" id="PF00392">
    <property type="entry name" value="GntR"/>
    <property type="match status" value="1"/>
</dbReference>
<dbReference type="InterPro" id="IPR000524">
    <property type="entry name" value="Tscrpt_reg_HTH_GntR"/>
</dbReference>
<evidence type="ECO:0000313" key="5">
    <source>
        <dbReference type="EMBL" id="MCZ0925672.1"/>
    </source>
</evidence>
<dbReference type="PROSITE" id="PS50949">
    <property type="entry name" value="HTH_GNTR"/>
    <property type="match status" value="1"/>
</dbReference>
<dbReference type="RefSeq" id="WP_268900860.1">
    <property type="nucleotide sequence ID" value="NZ_JAKNQU010000001.1"/>
</dbReference>
<dbReference type="PANTHER" id="PTHR43537">
    <property type="entry name" value="TRANSCRIPTIONAL REGULATOR, GNTR FAMILY"/>
    <property type="match status" value="1"/>
</dbReference>
<keyword evidence="2" id="KW-0238">DNA-binding</keyword>
<evidence type="ECO:0000313" key="6">
    <source>
        <dbReference type="Proteomes" id="UP001321125"/>
    </source>
</evidence>
<dbReference type="InterPro" id="IPR008920">
    <property type="entry name" value="TF_FadR/GntR_C"/>
</dbReference>
<dbReference type="SMART" id="SM00895">
    <property type="entry name" value="FCD"/>
    <property type="match status" value="1"/>
</dbReference>
<dbReference type="InterPro" id="IPR036388">
    <property type="entry name" value="WH-like_DNA-bd_sf"/>
</dbReference>
<evidence type="ECO:0000259" key="4">
    <source>
        <dbReference type="PROSITE" id="PS50949"/>
    </source>
</evidence>
<evidence type="ECO:0000256" key="3">
    <source>
        <dbReference type="ARBA" id="ARBA00023163"/>
    </source>
</evidence>
<feature type="domain" description="HTH gntR-type" evidence="4">
    <location>
        <begin position="7"/>
        <end position="74"/>
    </location>
</feature>
<accession>A0ABT4IRN1</accession>
<keyword evidence="6" id="KW-1185">Reference proteome</keyword>
<dbReference type="CDD" id="cd07377">
    <property type="entry name" value="WHTH_GntR"/>
    <property type="match status" value="1"/>
</dbReference>
<dbReference type="PANTHER" id="PTHR43537:SF53">
    <property type="entry name" value="HTH-TYPE TRANSCRIPTIONAL REPRESSOR NANR"/>
    <property type="match status" value="1"/>
</dbReference>
<comment type="caution">
    <text evidence="5">The sequence shown here is derived from an EMBL/GenBank/DDBJ whole genome shotgun (WGS) entry which is preliminary data.</text>
</comment>
<dbReference type="SUPFAM" id="SSF46785">
    <property type="entry name" value="Winged helix' DNA-binding domain"/>
    <property type="match status" value="1"/>
</dbReference>
<dbReference type="SUPFAM" id="SSF48008">
    <property type="entry name" value="GntR ligand-binding domain-like"/>
    <property type="match status" value="1"/>
</dbReference>